<comment type="caution">
    <text evidence="3">The sequence shown here is derived from an EMBL/GenBank/DDBJ whole genome shotgun (WGS) entry which is preliminary data.</text>
</comment>
<dbReference type="InterPro" id="IPR010994">
    <property type="entry name" value="RuvA_2-like"/>
</dbReference>
<dbReference type="GO" id="GO:0015628">
    <property type="term" value="P:protein secretion by the type II secretion system"/>
    <property type="evidence" value="ECO:0007669"/>
    <property type="project" value="TreeGrafter"/>
</dbReference>
<sequence length="208" mass="21823">MLSWYEGWRIHAPDRELAAWLDQVDAVRAAADAASGESTTLAKPSARPVPSSPASRTSPSDPDSSGQVSPGRAELDSATPGPAPSTRIPEVRPPKVLAEEPASALPPGILETGRLRLDLATAEELTSLPGIGPALAGRIVATREEAPFRTVEDLLRVKGIGAKTLERLRPHLSVESPAGTADSSRGEQRVDAAESGRRTQAGTGRPHQ</sequence>
<dbReference type="GO" id="GO:0015627">
    <property type="term" value="C:type II protein secretion system complex"/>
    <property type="evidence" value="ECO:0007669"/>
    <property type="project" value="TreeGrafter"/>
</dbReference>
<dbReference type="Gene3D" id="1.10.150.320">
    <property type="entry name" value="Photosystem II 12 kDa extrinsic protein"/>
    <property type="match status" value="1"/>
</dbReference>
<feature type="domain" description="Helix-hairpin-helix DNA-binding motif class 1" evidence="2">
    <location>
        <begin position="152"/>
        <end position="171"/>
    </location>
</feature>
<dbReference type="Pfam" id="PF12836">
    <property type="entry name" value="HHH_3"/>
    <property type="match status" value="1"/>
</dbReference>
<dbReference type="AlphaFoldDB" id="A0A956ND67"/>
<dbReference type="EMBL" id="JAGQHS010000077">
    <property type="protein sequence ID" value="MCA9757014.1"/>
    <property type="molecule type" value="Genomic_DNA"/>
</dbReference>
<dbReference type="PANTHER" id="PTHR21180">
    <property type="entry name" value="ENDONUCLEASE/EXONUCLEASE/PHOSPHATASE FAMILY DOMAIN-CONTAINING PROTEIN 1"/>
    <property type="match status" value="1"/>
</dbReference>
<dbReference type="InterPro" id="IPR003583">
    <property type="entry name" value="Hlx-hairpin-Hlx_DNA-bd_motif"/>
</dbReference>
<evidence type="ECO:0000313" key="3">
    <source>
        <dbReference type="EMBL" id="MCA9757014.1"/>
    </source>
</evidence>
<reference evidence="3" key="2">
    <citation type="journal article" date="2021" name="Microbiome">
        <title>Successional dynamics and alternative stable states in a saline activated sludge microbial community over 9 years.</title>
        <authorList>
            <person name="Wang Y."/>
            <person name="Ye J."/>
            <person name="Ju F."/>
            <person name="Liu L."/>
            <person name="Boyd J.A."/>
            <person name="Deng Y."/>
            <person name="Parks D.H."/>
            <person name="Jiang X."/>
            <person name="Yin X."/>
            <person name="Woodcroft B.J."/>
            <person name="Tyson G.W."/>
            <person name="Hugenholtz P."/>
            <person name="Polz M.F."/>
            <person name="Zhang T."/>
        </authorList>
    </citation>
    <scope>NUCLEOTIDE SEQUENCE</scope>
    <source>
        <strain evidence="3">HKST-UBA02</strain>
    </source>
</reference>
<accession>A0A956ND67</accession>
<feature type="region of interest" description="Disordered" evidence="1">
    <location>
        <begin position="166"/>
        <end position="208"/>
    </location>
</feature>
<dbReference type="GO" id="GO:0006281">
    <property type="term" value="P:DNA repair"/>
    <property type="evidence" value="ECO:0007669"/>
    <property type="project" value="InterPro"/>
</dbReference>
<dbReference type="GO" id="GO:0003677">
    <property type="term" value="F:DNA binding"/>
    <property type="evidence" value="ECO:0007669"/>
    <property type="project" value="InterPro"/>
</dbReference>
<organism evidence="3 4">
    <name type="scientific">Eiseniibacteriota bacterium</name>
    <dbReference type="NCBI Taxonomy" id="2212470"/>
    <lineage>
        <taxon>Bacteria</taxon>
        <taxon>Candidatus Eiseniibacteriota</taxon>
    </lineage>
</organism>
<protein>
    <submittedName>
        <fullName evidence="3">Helix-hairpin-helix domain-containing protein</fullName>
    </submittedName>
</protein>
<name>A0A956ND67_UNCEI</name>
<reference evidence="3" key="1">
    <citation type="submission" date="2020-04" db="EMBL/GenBank/DDBJ databases">
        <authorList>
            <person name="Zhang T."/>
        </authorList>
    </citation>
    <scope>NUCLEOTIDE SEQUENCE</scope>
    <source>
        <strain evidence="3">HKST-UBA02</strain>
    </source>
</reference>
<dbReference type="PANTHER" id="PTHR21180:SF32">
    <property type="entry name" value="ENDONUCLEASE_EXONUCLEASE_PHOSPHATASE FAMILY DOMAIN-CONTAINING PROTEIN 1"/>
    <property type="match status" value="1"/>
</dbReference>
<evidence type="ECO:0000313" key="4">
    <source>
        <dbReference type="Proteomes" id="UP000739538"/>
    </source>
</evidence>
<dbReference type="InterPro" id="IPR051675">
    <property type="entry name" value="Endo/Exo/Phosphatase_dom_1"/>
</dbReference>
<dbReference type="Proteomes" id="UP000739538">
    <property type="component" value="Unassembled WGS sequence"/>
</dbReference>
<proteinExistence type="predicted"/>
<dbReference type="SMART" id="SM00278">
    <property type="entry name" value="HhH1"/>
    <property type="match status" value="2"/>
</dbReference>
<gene>
    <name evidence="3" type="ORF">KDA27_14510</name>
</gene>
<dbReference type="SUPFAM" id="SSF47781">
    <property type="entry name" value="RuvA domain 2-like"/>
    <property type="match status" value="1"/>
</dbReference>
<feature type="region of interest" description="Disordered" evidence="1">
    <location>
        <begin position="34"/>
        <end position="94"/>
    </location>
</feature>
<feature type="domain" description="Helix-hairpin-helix DNA-binding motif class 1" evidence="2">
    <location>
        <begin position="123"/>
        <end position="142"/>
    </location>
</feature>
<evidence type="ECO:0000259" key="2">
    <source>
        <dbReference type="SMART" id="SM00278"/>
    </source>
</evidence>
<feature type="compositionally biased region" description="Basic and acidic residues" evidence="1">
    <location>
        <begin position="184"/>
        <end position="197"/>
    </location>
</feature>
<evidence type="ECO:0000256" key="1">
    <source>
        <dbReference type="SAM" id="MobiDB-lite"/>
    </source>
</evidence>
<feature type="compositionally biased region" description="Low complexity" evidence="1">
    <location>
        <begin position="44"/>
        <end position="65"/>
    </location>
</feature>